<organism evidence="6 7">
    <name type="scientific">Pseudochelatococcus lubricantis</name>
    <dbReference type="NCBI Taxonomy" id="1538102"/>
    <lineage>
        <taxon>Bacteria</taxon>
        <taxon>Pseudomonadati</taxon>
        <taxon>Pseudomonadota</taxon>
        <taxon>Alphaproteobacteria</taxon>
        <taxon>Hyphomicrobiales</taxon>
        <taxon>Chelatococcaceae</taxon>
        <taxon>Pseudochelatococcus</taxon>
    </lineage>
</organism>
<dbReference type="SMART" id="SM00346">
    <property type="entry name" value="HTH_ICLR"/>
    <property type="match status" value="1"/>
</dbReference>
<evidence type="ECO:0000256" key="3">
    <source>
        <dbReference type="ARBA" id="ARBA00023163"/>
    </source>
</evidence>
<comment type="caution">
    <text evidence="6">The sequence shown here is derived from an EMBL/GenBank/DDBJ whole genome shotgun (WGS) entry which is preliminary data.</text>
</comment>
<proteinExistence type="predicted"/>
<reference evidence="6 7" key="1">
    <citation type="submission" date="2020-03" db="EMBL/GenBank/DDBJ databases">
        <title>Genomic Encyclopedia of Type Strains, Phase IV (KMG-IV): sequencing the most valuable type-strain genomes for metagenomic binning, comparative biology and taxonomic classification.</title>
        <authorList>
            <person name="Goeker M."/>
        </authorList>
    </citation>
    <scope>NUCLEOTIDE SEQUENCE [LARGE SCALE GENOMIC DNA]</scope>
    <source>
        <strain evidence="6 7">DSM 103870</strain>
    </source>
</reference>
<accession>A0ABX0V693</accession>
<dbReference type="RefSeq" id="WP_166956101.1">
    <property type="nucleotide sequence ID" value="NZ_JAASQI010000013.1"/>
</dbReference>
<dbReference type="Gene3D" id="1.10.10.10">
    <property type="entry name" value="Winged helix-like DNA-binding domain superfamily/Winged helix DNA-binding domain"/>
    <property type="match status" value="1"/>
</dbReference>
<dbReference type="EMBL" id="JAASQI010000013">
    <property type="protein sequence ID" value="NIJ60103.1"/>
    <property type="molecule type" value="Genomic_DNA"/>
</dbReference>
<keyword evidence="1" id="KW-0805">Transcription regulation</keyword>
<dbReference type="InterPro" id="IPR050707">
    <property type="entry name" value="HTH_MetabolicPath_Reg"/>
</dbReference>
<protein>
    <submittedName>
        <fullName evidence="6">DNA-binding IclR family transcriptional regulator</fullName>
    </submittedName>
</protein>
<dbReference type="PROSITE" id="PS51077">
    <property type="entry name" value="HTH_ICLR"/>
    <property type="match status" value="1"/>
</dbReference>
<keyword evidence="7" id="KW-1185">Reference proteome</keyword>
<dbReference type="PROSITE" id="PS51078">
    <property type="entry name" value="ICLR_ED"/>
    <property type="match status" value="1"/>
</dbReference>
<dbReference type="InterPro" id="IPR029016">
    <property type="entry name" value="GAF-like_dom_sf"/>
</dbReference>
<dbReference type="SUPFAM" id="SSF46785">
    <property type="entry name" value="Winged helix' DNA-binding domain"/>
    <property type="match status" value="1"/>
</dbReference>
<evidence type="ECO:0000259" key="4">
    <source>
        <dbReference type="PROSITE" id="PS51077"/>
    </source>
</evidence>
<evidence type="ECO:0000259" key="5">
    <source>
        <dbReference type="PROSITE" id="PS51078"/>
    </source>
</evidence>
<name>A0ABX0V693_9HYPH</name>
<evidence type="ECO:0000256" key="2">
    <source>
        <dbReference type="ARBA" id="ARBA00023125"/>
    </source>
</evidence>
<gene>
    <name evidence="6" type="ORF">FHS82_003969</name>
</gene>
<dbReference type="Gene3D" id="3.30.450.40">
    <property type="match status" value="1"/>
</dbReference>
<dbReference type="InterPro" id="IPR005471">
    <property type="entry name" value="Tscrpt_reg_IclR_N"/>
</dbReference>
<dbReference type="Pfam" id="PF01614">
    <property type="entry name" value="IclR_C"/>
    <property type="match status" value="1"/>
</dbReference>
<dbReference type="InterPro" id="IPR014757">
    <property type="entry name" value="Tscrpt_reg_IclR_C"/>
</dbReference>
<dbReference type="PANTHER" id="PTHR30136">
    <property type="entry name" value="HELIX-TURN-HELIX TRANSCRIPTIONAL REGULATOR, ICLR FAMILY"/>
    <property type="match status" value="1"/>
</dbReference>
<evidence type="ECO:0000256" key="1">
    <source>
        <dbReference type="ARBA" id="ARBA00023015"/>
    </source>
</evidence>
<feature type="domain" description="HTH iclR-type" evidence="4">
    <location>
        <begin position="25"/>
        <end position="87"/>
    </location>
</feature>
<dbReference type="GO" id="GO:0003677">
    <property type="term" value="F:DNA binding"/>
    <property type="evidence" value="ECO:0007669"/>
    <property type="project" value="UniProtKB-KW"/>
</dbReference>
<dbReference type="Pfam" id="PF09339">
    <property type="entry name" value="HTH_IclR"/>
    <property type="match status" value="1"/>
</dbReference>
<dbReference type="Proteomes" id="UP001429580">
    <property type="component" value="Unassembled WGS sequence"/>
</dbReference>
<evidence type="ECO:0000313" key="6">
    <source>
        <dbReference type="EMBL" id="NIJ60103.1"/>
    </source>
</evidence>
<dbReference type="SUPFAM" id="SSF55781">
    <property type="entry name" value="GAF domain-like"/>
    <property type="match status" value="1"/>
</dbReference>
<keyword evidence="2 6" id="KW-0238">DNA-binding</keyword>
<evidence type="ECO:0000313" key="7">
    <source>
        <dbReference type="Proteomes" id="UP001429580"/>
    </source>
</evidence>
<feature type="domain" description="IclR-ED" evidence="5">
    <location>
        <begin position="88"/>
        <end position="269"/>
    </location>
</feature>
<dbReference type="InterPro" id="IPR036388">
    <property type="entry name" value="WH-like_DNA-bd_sf"/>
</dbReference>
<dbReference type="InterPro" id="IPR036390">
    <property type="entry name" value="WH_DNA-bd_sf"/>
</dbReference>
<keyword evidence="3" id="KW-0804">Transcription</keyword>
<dbReference type="PANTHER" id="PTHR30136:SF35">
    <property type="entry name" value="HTH-TYPE TRANSCRIPTIONAL REGULATOR RV1719"/>
    <property type="match status" value="1"/>
</dbReference>
<sequence>MREVDRVEYAVRPVPDPAEEDPLFIQAVARALQVLSTFHGASNALTLNEIASRSGIGKSTVQRIVHTLRQQGYMERAPDDRGYVPGIRLLDHTLDYLRLNPVIVRVLPTLVELRRDTGERVDLSLRDDLRLVYALRLQSKRESYFATLIGNSVPLYCTAGGRALLSQLSDDEVDDILARSNRQPFTPRTLTDLKEIRAKVVMARENGYAIAAEEVLQGEVVLGVAVKDNDSRPIGAIHIGGSLSEWDKDSFVSNFAPLAMTAAGKINRA</sequence>